<accession>A0A6M6BBQ4</accession>
<evidence type="ECO:0000313" key="1">
    <source>
        <dbReference type="EMBL" id="QJX45636.1"/>
    </source>
</evidence>
<dbReference type="EMBL" id="CP053538">
    <property type="protein sequence ID" value="QJX45636.1"/>
    <property type="molecule type" value="Genomic_DNA"/>
</dbReference>
<dbReference type="KEGG" id="hts:HMJ29_01265"/>
<reference evidence="1 2" key="1">
    <citation type="submission" date="2020-05" db="EMBL/GenBank/DDBJ databases">
        <title>Complete genome sequence of Hymenobacter sp. TS19 in Coasted Sand Dune.</title>
        <authorList>
            <person name="Lee J.-H."/>
            <person name="Jung J.-H."/>
            <person name="Jeong S."/>
            <person name="Zhao L."/>
            <person name="Kim M.-K."/>
            <person name="Seo H.-S."/>
            <person name="Lim S."/>
        </authorList>
    </citation>
    <scope>NUCLEOTIDE SEQUENCE [LARGE SCALE GENOMIC DNA]</scope>
    <source>
        <strain evidence="1 2">TS19</strain>
    </source>
</reference>
<sequence>MPVLASNPSLVLHLHPGPLPTLETEWLAFVNSTDFRRYVEEALVLAKQHGVKAWVANDQRLGAVRPVDLRWVSEYVLPAIAELGVLRFARLESGETLNRLLIGNMYQGATQVQPFEVRTFTNLPQARAWASGADTDVA</sequence>
<organism evidence="1 2">
    <name type="scientific">Hymenobacter taeanensis</name>
    <dbReference type="NCBI Taxonomy" id="2735321"/>
    <lineage>
        <taxon>Bacteria</taxon>
        <taxon>Pseudomonadati</taxon>
        <taxon>Bacteroidota</taxon>
        <taxon>Cytophagia</taxon>
        <taxon>Cytophagales</taxon>
        <taxon>Hymenobacteraceae</taxon>
        <taxon>Hymenobacter</taxon>
    </lineage>
</organism>
<keyword evidence="2" id="KW-1185">Reference proteome</keyword>
<gene>
    <name evidence="1" type="ORF">HMJ29_01265</name>
</gene>
<evidence type="ECO:0008006" key="3">
    <source>
        <dbReference type="Google" id="ProtNLM"/>
    </source>
</evidence>
<dbReference type="RefSeq" id="WP_171589782.1">
    <property type="nucleotide sequence ID" value="NZ_CP053538.1"/>
</dbReference>
<proteinExistence type="predicted"/>
<dbReference type="AlphaFoldDB" id="A0A6M6BBQ4"/>
<evidence type="ECO:0000313" key="2">
    <source>
        <dbReference type="Proteomes" id="UP000501623"/>
    </source>
</evidence>
<dbReference type="Proteomes" id="UP000501623">
    <property type="component" value="Chromosome"/>
</dbReference>
<name>A0A6M6BBQ4_9BACT</name>
<protein>
    <recommendedName>
        <fullName evidence="3">STAS/SEC14 domain-containing protein</fullName>
    </recommendedName>
</protein>